<gene>
    <name evidence="3" type="ORF">BSL78_09283</name>
</gene>
<feature type="domain" description="Myotubularin phosphatase" evidence="2">
    <location>
        <begin position="133"/>
        <end position="471"/>
    </location>
</feature>
<dbReference type="InterPro" id="IPR011993">
    <property type="entry name" value="PH-like_dom_sf"/>
</dbReference>
<dbReference type="GO" id="GO:0046856">
    <property type="term" value="P:phosphatidylinositol dephosphorylation"/>
    <property type="evidence" value="ECO:0007669"/>
    <property type="project" value="TreeGrafter"/>
</dbReference>
<dbReference type="STRING" id="307972.A0A2G8L0K2"/>
<dbReference type="Pfam" id="PF06602">
    <property type="entry name" value="Myotub-related"/>
    <property type="match status" value="1"/>
</dbReference>
<dbReference type="PROSITE" id="PS51339">
    <property type="entry name" value="PPASE_MYOTUBULARIN"/>
    <property type="match status" value="1"/>
</dbReference>
<evidence type="ECO:0000259" key="2">
    <source>
        <dbReference type="PROSITE" id="PS51339"/>
    </source>
</evidence>
<evidence type="ECO:0000313" key="3">
    <source>
        <dbReference type="EMBL" id="PIK53789.1"/>
    </source>
</evidence>
<name>A0A2G8L0K2_STIJA</name>
<comment type="caution">
    <text evidence="3">The sequence shown here is derived from an EMBL/GenBank/DDBJ whole genome shotgun (WGS) entry which is preliminary data.</text>
</comment>
<dbReference type="InterPro" id="IPR010569">
    <property type="entry name" value="Myotubularin-like_Pase_dom"/>
</dbReference>
<dbReference type="GO" id="GO:0005737">
    <property type="term" value="C:cytoplasm"/>
    <property type="evidence" value="ECO:0007669"/>
    <property type="project" value="TreeGrafter"/>
</dbReference>
<sequence length="524" mass="59749">MSDRAAAFDAMEFVEFIKTPKLDGVKLHQPFHPPVEGTLCVTGHHVILSSRKANTEELWLLHMMVDYLEKKFIGSTGQLTLYCKNFMVIQLDIPSMEECLNVASSIENLSSLQSVKMTYPFFYRSTFEKLEDGWLAFQPESELTRIKSDNWRLSYVNEDFEVSPTYPRAIVVPKTVDDEILKKAAAFRSGGRFPILSYLHKKHDTVIMRSSQPLTGGNSKRCREDEKLLNAALGIGRRGYIIDTRSYSSAVAAKSKACKDSNRTTDKWLSRLSSCGWLGHVKELLNVACLVAQCIDRENFSVLVHGTDGFDVTPQVTSLAQVILDPDCRTIRGFEALVEREWLQGGHPFASRCSQSVFYSGKTKHVGPVFLLFLDCVWQIHQQFSCSFEFNEDFLHMIFENAYASQFGTFLCNNEAERERLELAEKTTSLWTFVNRPDILQKYLNPLFKSNQNVIWPAVAPQSLCLWESTYLRWDIEPAPRAAVWGAILDIMQDDKESRLKVYALRRELADLQKEALEKGLIGE</sequence>
<dbReference type="PANTHER" id="PTHR10807:SF73">
    <property type="entry name" value="LD06050P"/>
    <property type="match status" value="1"/>
</dbReference>
<reference evidence="3 4" key="1">
    <citation type="journal article" date="2017" name="PLoS Biol.">
        <title>The sea cucumber genome provides insights into morphological evolution and visceral regeneration.</title>
        <authorList>
            <person name="Zhang X."/>
            <person name="Sun L."/>
            <person name="Yuan J."/>
            <person name="Sun Y."/>
            <person name="Gao Y."/>
            <person name="Zhang L."/>
            <person name="Li S."/>
            <person name="Dai H."/>
            <person name="Hamel J.F."/>
            <person name="Liu C."/>
            <person name="Yu Y."/>
            <person name="Liu S."/>
            <person name="Lin W."/>
            <person name="Guo K."/>
            <person name="Jin S."/>
            <person name="Xu P."/>
            <person name="Storey K.B."/>
            <person name="Huan P."/>
            <person name="Zhang T."/>
            <person name="Zhou Y."/>
            <person name="Zhang J."/>
            <person name="Lin C."/>
            <person name="Li X."/>
            <person name="Xing L."/>
            <person name="Huo D."/>
            <person name="Sun M."/>
            <person name="Wang L."/>
            <person name="Mercier A."/>
            <person name="Li F."/>
            <person name="Yang H."/>
            <person name="Xiang J."/>
        </authorList>
    </citation>
    <scope>NUCLEOTIDE SEQUENCE [LARGE SCALE GENOMIC DNA]</scope>
    <source>
        <strain evidence="3">Shaxun</strain>
        <tissue evidence="3">Muscle</tissue>
    </source>
</reference>
<dbReference type="CDD" id="cd13211">
    <property type="entry name" value="PH-GRAM_MTMR9"/>
    <property type="match status" value="1"/>
</dbReference>
<dbReference type="PANTHER" id="PTHR10807">
    <property type="entry name" value="MYOTUBULARIN-RELATED"/>
    <property type="match status" value="1"/>
</dbReference>
<evidence type="ECO:0000256" key="1">
    <source>
        <dbReference type="ARBA" id="ARBA00007471"/>
    </source>
</evidence>
<dbReference type="EMBL" id="MRZV01000273">
    <property type="protein sequence ID" value="PIK53789.1"/>
    <property type="molecule type" value="Genomic_DNA"/>
</dbReference>
<keyword evidence="4" id="KW-1185">Reference proteome</keyword>
<dbReference type="GO" id="GO:0019903">
    <property type="term" value="F:protein phosphatase binding"/>
    <property type="evidence" value="ECO:0007669"/>
    <property type="project" value="TreeGrafter"/>
</dbReference>
<dbReference type="Proteomes" id="UP000230750">
    <property type="component" value="Unassembled WGS sequence"/>
</dbReference>
<dbReference type="SUPFAM" id="SSF50729">
    <property type="entry name" value="PH domain-like"/>
    <property type="match status" value="1"/>
</dbReference>
<dbReference type="SUPFAM" id="SSF52799">
    <property type="entry name" value="(Phosphotyrosine protein) phosphatases II"/>
    <property type="match status" value="1"/>
</dbReference>
<comment type="similarity">
    <text evidence="1">Belongs to the protein-tyrosine phosphatase family. Non-receptor class myotubularin subfamily.</text>
</comment>
<dbReference type="Pfam" id="PF21098">
    <property type="entry name" value="PH-GRAM_MTMR6-like"/>
    <property type="match status" value="1"/>
</dbReference>
<dbReference type="InterPro" id="IPR029021">
    <property type="entry name" value="Prot-tyrosine_phosphatase-like"/>
</dbReference>
<proteinExistence type="inferred from homology"/>
<dbReference type="OrthoDB" id="271628at2759"/>
<evidence type="ECO:0000313" key="4">
    <source>
        <dbReference type="Proteomes" id="UP000230750"/>
    </source>
</evidence>
<dbReference type="InterPro" id="IPR048994">
    <property type="entry name" value="PH-GRAM_MTMR6-9"/>
</dbReference>
<protein>
    <submittedName>
        <fullName evidence="3">Putative myotubularin-related protein 9 isoform X1</fullName>
    </submittedName>
</protein>
<accession>A0A2G8L0K2</accession>
<dbReference type="AlphaFoldDB" id="A0A2G8L0K2"/>
<dbReference type="Gene3D" id="2.30.29.30">
    <property type="entry name" value="Pleckstrin-homology domain (PH domain)/Phosphotyrosine-binding domain (PTB)"/>
    <property type="match status" value="1"/>
</dbReference>
<organism evidence="3 4">
    <name type="scientific">Stichopus japonicus</name>
    <name type="common">Sea cucumber</name>
    <dbReference type="NCBI Taxonomy" id="307972"/>
    <lineage>
        <taxon>Eukaryota</taxon>
        <taxon>Metazoa</taxon>
        <taxon>Echinodermata</taxon>
        <taxon>Eleutherozoa</taxon>
        <taxon>Echinozoa</taxon>
        <taxon>Holothuroidea</taxon>
        <taxon>Aspidochirotacea</taxon>
        <taxon>Aspidochirotida</taxon>
        <taxon>Stichopodidae</taxon>
        <taxon>Apostichopus</taxon>
    </lineage>
</organism>
<dbReference type="InterPro" id="IPR030564">
    <property type="entry name" value="Myotubularin"/>
</dbReference>
<dbReference type="GO" id="GO:0010507">
    <property type="term" value="P:negative regulation of autophagy"/>
    <property type="evidence" value="ECO:0007669"/>
    <property type="project" value="TreeGrafter"/>
</dbReference>